<feature type="region of interest" description="Disordered" evidence="1">
    <location>
        <begin position="145"/>
        <end position="170"/>
    </location>
</feature>
<keyword evidence="2" id="KW-1133">Transmembrane helix</keyword>
<feature type="transmembrane region" description="Helical" evidence="2">
    <location>
        <begin position="58"/>
        <end position="85"/>
    </location>
</feature>
<reference evidence="3 4" key="1">
    <citation type="journal article" date="2020" name="ISME J.">
        <title>Uncovering the hidden diversity of litter-decomposition mechanisms in mushroom-forming fungi.</title>
        <authorList>
            <person name="Floudas D."/>
            <person name="Bentzer J."/>
            <person name="Ahren D."/>
            <person name="Johansson T."/>
            <person name="Persson P."/>
            <person name="Tunlid A."/>
        </authorList>
    </citation>
    <scope>NUCLEOTIDE SEQUENCE [LARGE SCALE GENOMIC DNA]</scope>
    <source>
        <strain evidence="3 4">CBS 146.42</strain>
    </source>
</reference>
<proteinExistence type="predicted"/>
<sequence>MSASTSPSLFSSQAPTSTPTPTPTQIPALLPLLFPHILSFLRYTFNLFFILSRNAVKFLTYLSHSAIITPLTCILAPLIAFLSILFSITLETPYRFLTWLLEALFPLYVFCGVACITGGLIGFGGRMICLSVVKSIGEETRKESRGYYEETQKGAELDPDERSAKRRRVERERRFDVKFEVDNDSYWYEL</sequence>
<dbReference type="AlphaFoldDB" id="A0A8H5D488"/>
<comment type="caution">
    <text evidence="3">The sequence shown here is derived from an EMBL/GenBank/DDBJ whole genome shotgun (WGS) entry which is preliminary data.</text>
</comment>
<feature type="transmembrane region" description="Helical" evidence="2">
    <location>
        <begin position="105"/>
        <end position="125"/>
    </location>
</feature>
<evidence type="ECO:0000256" key="1">
    <source>
        <dbReference type="SAM" id="MobiDB-lite"/>
    </source>
</evidence>
<dbReference type="EMBL" id="JAACJO010000010">
    <property type="protein sequence ID" value="KAF5353316.1"/>
    <property type="molecule type" value="Genomic_DNA"/>
</dbReference>
<name>A0A8H5D488_9AGAR</name>
<keyword evidence="2" id="KW-0472">Membrane</keyword>
<keyword evidence="2" id="KW-0812">Transmembrane</keyword>
<evidence type="ECO:0000313" key="4">
    <source>
        <dbReference type="Proteomes" id="UP000559027"/>
    </source>
</evidence>
<gene>
    <name evidence="3" type="ORF">D9756_007985</name>
</gene>
<feature type="region of interest" description="Disordered" evidence="1">
    <location>
        <begin position="1"/>
        <end position="22"/>
    </location>
</feature>
<protein>
    <submittedName>
        <fullName evidence="3">Uncharacterized protein</fullName>
    </submittedName>
</protein>
<accession>A0A8H5D488</accession>
<evidence type="ECO:0000313" key="3">
    <source>
        <dbReference type="EMBL" id="KAF5353316.1"/>
    </source>
</evidence>
<evidence type="ECO:0000256" key="2">
    <source>
        <dbReference type="SAM" id="Phobius"/>
    </source>
</evidence>
<feature type="compositionally biased region" description="Polar residues" evidence="1">
    <location>
        <begin position="1"/>
        <end position="11"/>
    </location>
</feature>
<feature type="transmembrane region" description="Helical" evidence="2">
    <location>
        <begin position="28"/>
        <end position="51"/>
    </location>
</feature>
<organism evidence="3 4">
    <name type="scientific">Leucocoprinus leucothites</name>
    <dbReference type="NCBI Taxonomy" id="201217"/>
    <lineage>
        <taxon>Eukaryota</taxon>
        <taxon>Fungi</taxon>
        <taxon>Dikarya</taxon>
        <taxon>Basidiomycota</taxon>
        <taxon>Agaricomycotina</taxon>
        <taxon>Agaricomycetes</taxon>
        <taxon>Agaricomycetidae</taxon>
        <taxon>Agaricales</taxon>
        <taxon>Agaricineae</taxon>
        <taxon>Agaricaceae</taxon>
        <taxon>Leucocoprinus</taxon>
    </lineage>
</organism>
<dbReference type="Proteomes" id="UP000559027">
    <property type="component" value="Unassembled WGS sequence"/>
</dbReference>
<keyword evidence="4" id="KW-1185">Reference proteome</keyword>
<dbReference type="OrthoDB" id="3366475at2759"/>